<keyword evidence="5 9" id="KW-0560">Oxidoreductase</keyword>
<comment type="similarity">
    <text evidence="2 9">Belongs to the cytochrome P450 family.</text>
</comment>
<evidence type="ECO:0000313" key="12">
    <source>
        <dbReference type="Proteomes" id="UP000441523"/>
    </source>
</evidence>
<evidence type="ECO:0000256" key="1">
    <source>
        <dbReference type="ARBA" id="ARBA00001971"/>
    </source>
</evidence>
<gene>
    <name evidence="11" type="ORF">F6X51_10830</name>
</gene>
<reference evidence="11 12" key="1">
    <citation type="submission" date="2019-09" db="EMBL/GenBank/DDBJ databases">
        <title>YIM 132548 draft genome.</title>
        <authorList>
            <person name="Jiang L."/>
        </authorList>
    </citation>
    <scope>NUCLEOTIDE SEQUENCE [LARGE SCALE GENOMIC DNA]</scope>
    <source>
        <strain evidence="11 12">YIM 132548</strain>
    </source>
</reference>
<dbReference type="Gene3D" id="1.10.630.10">
    <property type="entry name" value="Cytochrome P450"/>
    <property type="match status" value="1"/>
</dbReference>
<evidence type="ECO:0000256" key="2">
    <source>
        <dbReference type="ARBA" id="ARBA00010617"/>
    </source>
</evidence>
<evidence type="ECO:0000256" key="6">
    <source>
        <dbReference type="ARBA" id="ARBA00023004"/>
    </source>
</evidence>
<dbReference type="InterPro" id="IPR017972">
    <property type="entry name" value="Cyt_P450_CS"/>
</dbReference>
<dbReference type="PROSITE" id="PS00086">
    <property type="entry name" value="CYTOCHROME_P450"/>
    <property type="match status" value="1"/>
</dbReference>
<evidence type="ECO:0000313" key="11">
    <source>
        <dbReference type="EMBL" id="KAB1073677.1"/>
    </source>
</evidence>
<dbReference type="Pfam" id="PF00067">
    <property type="entry name" value="p450"/>
    <property type="match status" value="1"/>
</dbReference>
<evidence type="ECO:0000256" key="7">
    <source>
        <dbReference type="ARBA" id="ARBA00023033"/>
    </source>
</evidence>
<name>A0A6N6MVD7_9HYPH</name>
<dbReference type="EMBL" id="VZZJ01000007">
    <property type="protein sequence ID" value="KAB1073677.1"/>
    <property type="molecule type" value="Genomic_DNA"/>
</dbReference>
<evidence type="ECO:0000256" key="5">
    <source>
        <dbReference type="ARBA" id="ARBA00023002"/>
    </source>
</evidence>
<keyword evidence="7 9" id="KW-0503">Monooxygenase</keyword>
<dbReference type="PANTHER" id="PTHR46696:SF1">
    <property type="entry name" value="CYTOCHROME P450 YJIB-RELATED"/>
    <property type="match status" value="1"/>
</dbReference>
<dbReference type="PRINTS" id="PR00359">
    <property type="entry name" value="BP450"/>
</dbReference>
<dbReference type="GO" id="GO:0020037">
    <property type="term" value="F:heme binding"/>
    <property type="evidence" value="ECO:0007669"/>
    <property type="project" value="InterPro"/>
</dbReference>
<dbReference type="PANTHER" id="PTHR46696">
    <property type="entry name" value="P450, PUTATIVE (EUROFUNG)-RELATED"/>
    <property type="match status" value="1"/>
</dbReference>
<dbReference type="AlphaFoldDB" id="A0A6N6MVD7"/>
<dbReference type="GO" id="GO:0005506">
    <property type="term" value="F:iron ion binding"/>
    <property type="evidence" value="ECO:0007669"/>
    <property type="project" value="InterPro"/>
</dbReference>
<comment type="cofactor">
    <cofactor evidence="1">
        <name>heme</name>
        <dbReference type="ChEBI" id="CHEBI:30413"/>
    </cofactor>
</comment>
<evidence type="ECO:0000256" key="8">
    <source>
        <dbReference type="ARBA" id="ARBA00043906"/>
    </source>
</evidence>
<organism evidence="11 12">
    <name type="scientific">Methylobacterium planeticum</name>
    <dbReference type="NCBI Taxonomy" id="2615211"/>
    <lineage>
        <taxon>Bacteria</taxon>
        <taxon>Pseudomonadati</taxon>
        <taxon>Pseudomonadota</taxon>
        <taxon>Alphaproteobacteria</taxon>
        <taxon>Hyphomicrobiales</taxon>
        <taxon>Methylobacteriaceae</taxon>
        <taxon>Methylobacterium</taxon>
    </lineage>
</organism>
<dbReference type="CDD" id="cd20625">
    <property type="entry name" value="CYP164-like"/>
    <property type="match status" value="1"/>
</dbReference>
<dbReference type="GO" id="GO:0004497">
    <property type="term" value="F:monooxygenase activity"/>
    <property type="evidence" value="ECO:0007669"/>
    <property type="project" value="UniProtKB-KW"/>
</dbReference>
<dbReference type="InterPro" id="IPR001128">
    <property type="entry name" value="Cyt_P450"/>
</dbReference>
<accession>A0A6N6MVD7</accession>
<comment type="caution">
    <text evidence="11">The sequence shown here is derived from an EMBL/GenBank/DDBJ whole genome shotgun (WGS) entry which is preliminary data.</text>
</comment>
<dbReference type="InterPro" id="IPR002397">
    <property type="entry name" value="Cyt_P450_B"/>
</dbReference>
<dbReference type="Proteomes" id="UP000441523">
    <property type="component" value="Unassembled WGS sequence"/>
</dbReference>
<proteinExistence type="inferred from homology"/>
<dbReference type="InterPro" id="IPR036396">
    <property type="entry name" value="Cyt_P450_sf"/>
</dbReference>
<evidence type="ECO:0000256" key="10">
    <source>
        <dbReference type="SAM" id="MobiDB-lite"/>
    </source>
</evidence>
<dbReference type="RefSeq" id="WP_150963445.1">
    <property type="nucleotide sequence ID" value="NZ_VZZJ01000007.1"/>
</dbReference>
<dbReference type="SUPFAM" id="SSF48264">
    <property type="entry name" value="Cytochrome P450"/>
    <property type="match status" value="1"/>
</dbReference>
<sequence length="432" mass="48007">MSDTLLAEEPRVAPAGTAPAPDDTLFAQILDPANRANPYPLLARLRERPVARQRDGRYAVSTHAEIRSLLFDPRLSSEDLPPSRRPHTGHVLKDWILNPIKDRVATAHRPLIFRDPPAHDALRHLVMQQFTVRRVRGTHDRVTAVVDALIERCRGRDRVCLVEDLSYPLPVAVICELLGVPEADEPQFQAWATQLSTALEPDARRDEDTRRANVASFDAIADYMKRLIAEKRRRPTDDMLSGLANHADPATPKMGDFDLISTAILLLVAGHETTVNLITNGMLTLLRHPLELERLRRDPERAPRVIEELLRYEPPVHFRTRKALGDIAIAGETIPKGAAVMLVLAAASRDPACFPDPDTFDPDRADNQHFGFGGGLHYCVGAPLARIEVEIALVRLCQRLVRPCLARDPPPYRPGAALRGPASLEITIDGIL</sequence>
<evidence type="ECO:0000256" key="3">
    <source>
        <dbReference type="ARBA" id="ARBA00022617"/>
    </source>
</evidence>
<keyword evidence="4 9" id="KW-0479">Metal-binding</keyword>
<comment type="function">
    <text evidence="8">Cytochromes P450 are a group of heme-thiolate monooxygenases. They oxidize a variety of structurally unrelated compounds, including steroids, fatty acids, and xenobiotics.</text>
</comment>
<protein>
    <submittedName>
        <fullName evidence="11">Cytochrome P450</fullName>
    </submittedName>
</protein>
<dbReference type="FunFam" id="1.10.630.10:FF:000018">
    <property type="entry name" value="Cytochrome P450 monooxygenase"/>
    <property type="match status" value="1"/>
</dbReference>
<evidence type="ECO:0000256" key="4">
    <source>
        <dbReference type="ARBA" id="ARBA00022723"/>
    </source>
</evidence>
<feature type="region of interest" description="Disordered" evidence="10">
    <location>
        <begin position="1"/>
        <end position="21"/>
    </location>
</feature>
<keyword evidence="6 9" id="KW-0408">Iron</keyword>
<evidence type="ECO:0000256" key="9">
    <source>
        <dbReference type="RuleBase" id="RU000461"/>
    </source>
</evidence>
<keyword evidence="3 9" id="KW-0349">Heme</keyword>
<dbReference type="GO" id="GO:0016705">
    <property type="term" value="F:oxidoreductase activity, acting on paired donors, with incorporation or reduction of molecular oxygen"/>
    <property type="evidence" value="ECO:0007669"/>
    <property type="project" value="InterPro"/>
</dbReference>
<keyword evidence="12" id="KW-1185">Reference proteome</keyword>
<dbReference type="PRINTS" id="PR00385">
    <property type="entry name" value="P450"/>
</dbReference>